<feature type="transmembrane region" description="Helical" evidence="10">
    <location>
        <begin position="92"/>
        <end position="111"/>
    </location>
</feature>
<comment type="cofactor">
    <cofactor evidence="10">
        <name>FMN</name>
        <dbReference type="ChEBI" id="CHEBI:58210"/>
    </cofactor>
</comment>
<evidence type="ECO:0000256" key="6">
    <source>
        <dbReference type="ARBA" id="ARBA00022967"/>
    </source>
</evidence>
<feature type="transmembrane region" description="Helical" evidence="10">
    <location>
        <begin position="213"/>
        <end position="233"/>
    </location>
</feature>
<keyword evidence="4 10" id="KW-0288">FMN</keyword>
<dbReference type="GO" id="GO:0005886">
    <property type="term" value="C:plasma membrane"/>
    <property type="evidence" value="ECO:0007669"/>
    <property type="project" value="UniProtKB-SubCell"/>
</dbReference>
<proteinExistence type="inferred from homology"/>
<feature type="transmembrane region" description="Helical" evidence="10">
    <location>
        <begin position="123"/>
        <end position="143"/>
    </location>
</feature>
<keyword evidence="1 10" id="KW-0813">Transport</keyword>
<dbReference type="PANTHER" id="PTHR30578">
    <property type="entry name" value="ELECTRON TRANSPORT COMPLEX PROTEIN RNFD"/>
    <property type="match status" value="1"/>
</dbReference>
<dbReference type="HAMAP" id="MF_00462">
    <property type="entry name" value="RsxD_RnfD"/>
    <property type="match status" value="1"/>
</dbReference>
<keyword evidence="2 10" id="KW-0597">Phosphoprotein</keyword>
<feature type="transmembrane region" description="Helical" evidence="10">
    <location>
        <begin position="240"/>
        <end position="260"/>
    </location>
</feature>
<evidence type="ECO:0000256" key="7">
    <source>
        <dbReference type="ARBA" id="ARBA00022982"/>
    </source>
</evidence>
<evidence type="ECO:0000256" key="8">
    <source>
        <dbReference type="ARBA" id="ARBA00022989"/>
    </source>
</evidence>
<reference evidence="11" key="1">
    <citation type="submission" date="2015-04" db="EMBL/GenBank/DDBJ databases">
        <authorList>
            <person name="Syromyatnikov M.Y."/>
            <person name="Popov V.N."/>
        </authorList>
    </citation>
    <scope>NUCLEOTIDE SEQUENCE</scope>
    <source>
        <strain evidence="11">MO-1</strain>
    </source>
</reference>
<dbReference type="AlphaFoldDB" id="A0A1S7LN71"/>
<comment type="similarity">
    <text evidence="10">Belongs to the NqrB/RnfD family.</text>
</comment>
<evidence type="ECO:0000256" key="2">
    <source>
        <dbReference type="ARBA" id="ARBA00022553"/>
    </source>
</evidence>
<organism evidence="11">
    <name type="scientific">Magnetococcus massalia (strain MO-1)</name>
    <dbReference type="NCBI Taxonomy" id="451514"/>
    <lineage>
        <taxon>Bacteria</taxon>
        <taxon>Pseudomonadati</taxon>
        <taxon>Pseudomonadota</taxon>
        <taxon>Magnetococcia</taxon>
        <taxon>Magnetococcales</taxon>
        <taxon>Magnetococcaceae</taxon>
        <taxon>Magnetococcus</taxon>
    </lineage>
</organism>
<dbReference type="NCBIfam" id="TIGR01946">
    <property type="entry name" value="rnfD"/>
    <property type="match status" value="1"/>
</dbReference>
<accession>A0A1S7LN71</accession>
<evidence type="ECO:0000313" key="11">
    <source>
        <dbReference type="EMBL" id="CRH08098.1"/>
    </source>
</evidence>
<keyword evidence="7 10" id="KW-0249">Electron transport</keyword>
<dbReference type="InterPro" id="IPR004338">
    <property type="entry name" value="NqrB/RnfD"/>
</dbReference>
<sequence length="359" mass="38334">MQLMTSSSPHVHGGDSVSRVMMTVILALLPATLLSVYLFGWPAVLVILLTAGSCVATERLTNHLRGRSTTLGDNSALLTGLLLALTLPPHSPWWICVVGGVFAIGVGKSIYGGIGFNMFNPALISRVFLLISFPVELTTWPTITPMFTESAYSLSQAISIIFAGDYGSLSMDAITAATPLGQYRTETGLGQTVSQALGGEYNFSYFGALSGEVGGSVGETSAIMLLLGGIWMVYRKLITWHIPVSMLAGALIPALIFWVIDMEAYPDPLFHFLTGGLILGAFFMATDMVTSPVTIKGQLIFGASCGLLTYIIRTWGGYPEGVSFAIVIMNTAVPLIDQYTKPEVYGKPRNKNAKEGANA</sequence>
<feature type="modified residue" description="FMN phosphoryl threonine" evidence="10">
    <location>
        <position position="178"/>
    </location>
</feature>
<evidence type="ECO:0000256" key="5">
    <source>
        <dbReference type="ARBA" id="ARBA00022692"/>
    </source>
</evidence>
<keyword evidence="10" id="KW-0997">Cell inner membrane</keyword>
<feature type="transmembrane region" description="Helical" evidence="10">
    <location>
        <begin position="272"/>
        <end position="290"/>
    </location>
</feature>
<gene>
    <name evidence="10 11" type="primary">rnfD</name>
    <name evidence="11" type="ORF">MAGMO_3970</name>
</gene>
<comment type="function">
    <text evidence="10">Part of a membrane-bound complex that couples electron transfer with translocation of ions across the membrane.</text>
</comment>
<protein>
    <recommendedName>
        <fullName evidence="10">Ion-translocating oxidoreductase complex subunit D</fullName>
        <ecNumber evidence="10">7.-.-.-</ecNumber>
    </recommendedName>
    <alternativeName>
        <fullName evidence="10">Rnf electron transport complex subunit D</fullName>
    </alternativeName>
</protein>
<dbReference type="GO" id="GO:0055085">
    <property type="term" value="P:transmembrane transport"/>
    <property type="evidence" value="ECO:0007669"/>
    <property type="project" value="InterPro"/>
</dbReference>
<name>A0A1S7LN71_MAGMO</name>
<evidence type="ECO:0000256" key="1">
    <source>
        <dbReference type="ARBA" id="ARBA00022448"/>
    </source>
</evidence>
<dbReference type="Pfam" id="PF03116">
    <property type="entry name" value="NQR2_RnfD_RnfE"/>
    <property type="match status" value="1"/>
</dbReference>
<dbReference type="EMBL" id="LO017727">
    <property type="protein sequence ID" value="CRH08098.1"/>
    <property type="molecule type" value="Genomic_DNA"/>
</dbReference>
<evidence type="ECO:0000256" key="9">
    <source>
        <dbReference type="ARBA" id="ARBA00023136"/>
    </source>
</evidence>
<keyword evidence="10" id="KW-1003">Cell membrane</keyword>
<keyword evidence="8 10" id="KW-1133">Transmembrane helix</keyword>
<feature type="transmembrane region" description="Helical" evidence="10">
    <location>
        <begin position="20"/>
        <end position="49"/>
    </location>
</feature>
<dbReference type="InterPro" id="IPR011303">
    <property type="entry name" value="RnfD_bac"/>
</dbReference>
<keyword evidence="9 10" id="KW-0472">Membrane</keyword>
<keyword evidence="5 10" id="KW-0812">Transmembrane</keyword>
<evidence type="ECO:0000256" key="4">
    <source>
        <dbReference type="ARBA" id="ARBA00022643"/>
    </source>
</evidence>
<evidence type="ECO:0000256" key="3">
    <source>
        <dbReference type="ARBA" id="ARBA00022630"/>
    </source>
</evidence>
<comment type="subcellular location">
    <subcellularLocation>
        <location evidence="10">Cell inner membrane</location>
        <topology evidence="10">Multi-pass membrane protein</topology>
    </subcellularLocation>
</comment>
<keyword evidence="3 10" id="KW-0285">Flavoprotein</keyword>
<dbReference type="GO" id="GO:0022900">
    <property type="term" value="P:electron transport chain"/>
    <property type="evidence" value="ECO:0007669"/>
    <property type="project" value="UniProtKB-UniRule"/>
</dbReference>
<keyword evidence="6 10" id="KW-1278">Translocase</keyword>
<feature type="transmembrane region" description="Helical" evidence="10">
    <location>
        <begin position="297"/>
        <end position="316"/>
    </location>
</feature>
<comment type="subunit">
    <text evidence="10">The complex is composed of six subunits: RnfA, RnfB, RnfC, RnfD, RnfE and RnfG.</text>
</comment>
<dbReference type="EC" id="7.-.-.-" evidence="10"/>
<evidence type="ECO:0000256" key="10">
    <source>
        <dbReference type="HAMAP-Rule" id="MF_00462"/>
    </source>
</evidence>
<dbReference type="PANTHER" id="PTHR30578:SF0">
    <property type="entry name" value="ION-TRANSLOCATING OXIDOREDUCTASE COMPLEX SUBUNIT D"/>
    <property type="match status" value="1"/>
</dbReference>